<evidence type="ECO:0000256" key="20">
    <source>
        <dbReference type="SAM" id="Phobius"/>
    </source>
</evidence>
<proteinExistence type="inferred from homology"/>
<evidence type="ECO:0000256" key="19">
    <source>
        <dbReference type="SAM" id="MobiDB-lite"/>
    </source>
</evidence>
<keyword evidence="11" id="KW-0276">Fatty acid metabolism</keyword>
<feature type="transmembrane region" description="Helical" evidence="20">
    <location>
        <begin position="426"/>
        <end position="442"/>
    </location>
</feature>
<evidence type="ECO:0000313" key="22">
    <source>
        <dbReference type="EMBL" id="KIR79066.1"/>
    </source>
</evidence>
<feature type="transmembrane region" description="Helical" evidence="20">
    <location>
        <begin position="55"/>
        <end position="73"/>
    </location>
</feature>
<evidence type="ECO:0000256" key="5">
    <source>
        <dbReference type="ARBA" id="ARBA00005747"/>
    </source>
</evidence>
<keyword evidence="12" id="KW-0862">Zinc</keyword>
<accession>A0ABR5BTU1</accession>
<keyword evidence="17 20" id="KW-0472">Membrane</keyword>
<dbReference type="SUPFAM" id="SSF55856">
    <property type="entry name" value="Cytochrome b5-like heme/steroid binding domain"/>
    <property type="match status" value="1"/>
</dbReference>
<comment type="pathway">
    <text evidence="3">Sphingolipid metabolism.</text>
</comment>
<dbReference type="Proteomes" id="UP000054272">
    <property type="component" value="Unassembled WGS sequence"/>
</dbReference>
<evidence type="ECO:0000256" key="13">
    <source>
        <dbReference type="ARBA" id="ARBA00022989"/>
    </source>
</evidence>
<keyword evidence="8 20" id="KW-0812">Transmembrane</keyword>
<reference evidence="22 23" key="1">
    <citation type="submission" date="2015-01" db="EMBL/GenBank/DDBJ databases">
        <title>The Genome Sequence of Cryptococcus gattii EJB2.</title>
        <authorList>
            <consortium name="The Broad Institute Genomics Platform"/>
            <person name="Cuomo C."/>
            <person name="Litvintseva A."/>
            <person name="Chen Y."/>
            <person name="Heitman J."/>
            <person name="Sun S."/>
            <person name="Springer D."/>
            <person name="Dromer F."/>
            <person name="Young S."/>
            <person name="Zeng Q."/>
            <person name="Gargeya S."/>
            <person name="Abouelleil A."/>
            <person name="Alvarado L."/>
            <person name="Chapman S.B."/>
            <person name="Gainer-Dewar J."/>
            <person name="Goldberg J."/>
            <person name="Griggs A."/>
            <person name="Gujja S."/>
            <person name="Hansen M."/>
            <person name="Howarth C."/>
            <person name="Imamovic A."/>
            <person name="Larimer J."/>
            <person name="Murphy C."/>
            <person name="Naylor J."/>
            <person name="Pearson M."/>
            <person name="Priest M."/>
            <person name="Roberts A."/>
            <person name="Saif S."/>
            <person name="Shea T."/>
            <person name="Sykes S."/>
            <person name="Wortman J."/>
            <person name="Nusbaum C."/>
            <person name="Birren B."/>
        </authorList>
    </citation>
    <scope>NUCLEOTIDE SEQUENCE [LARGE SCALE GENOMIC DNA]</scope>
    <source>
        <strain evidence="22 23">EJB2</strain>
    </source>
</reference>
<dbReference type="EMBL" id="KN848691">
    <property type="protein sequence ID" value="KIR79066.1"/>
    <property type="molecule type" value="Genomic_DNA"/>
</dbReference>
<evidence type="ECO:0000256" key="8">
    <source>
        <dbReference type="ARBA" id="ARBA00022692"/>
    </source>
</evidence>
<evidence type="ECO:0000256" key="12">
    <source>
        <dbReference type="ARBA" id="ARBA00022833"/>
    </source>
</evidence>
<feature type="transmembrane region" description="Helical" evidence="20">
    <location>
        <begin position="293"/>
        <end position="313"/>
    </location>
</feature>
<dbReference type="InterPro" id="IPR006694">
    <property type="entry name" value="Fatty_acid_hydroxylase"/>
</dbReference>
<evidence type="ECO:0000256" key="17">
    <source>
        <dbReference type="ARBA" id="ARBA00023136"/>
    </source>
</evidence>
<dbReference type="Pfam" id="PF04116">
    <property type="entry name" value="FA_hydroxylase"/>
    <property type="match status" value="1"/>
</dbReference>
<evidence type="ECO:0000256" key="4">
    <source>
        <dbReference type="ARBA" id="ARBA00005189"/>
    </source>
</evidence>
<dbReference type="PANTHER" id="PTHR12863">
    <property type="entry name" value="FATTY ACID HYDROXYLASE"/>
    <property type="match status" value="1"/>
</dbReference>
<evidence type="ECO:0000259" key="21">
    <source>
        <dbReference type="PROSITE" id="PS50255"/>
    </source>
</evidence>
<dbReference type="PROSITE" id="PS50255">
    <property type="entry name" value="CYTOCHROME_B5_2"/>
    <property type="match status" value="1"/>
</dbReference>
<evidence type="ECO:0000256" key="9">
    <source>
        <dbReference type="ARBA" id="ARBA00022723"/>
    </source>
</evidence>
<dbReference type="Gene3D" id="3.10.120.10">
    <property type="entry name" value="Cytochrome b5-like heme/steroid binding domain"/>
    <property type="match status" value="1"/>
</dbReference>
<keyword evidence="10" id="KW-0256">Endoplasmic reticulum</keyword>
<evidence type="ECO:0000256" key="6">
    <source>
        <dbReference type="ARBA" id="ARBA00022516"/>
    </source>
</evidence>
<evidence type="ECO:0000256" key="3">
    <source>
        <dbReference type="ARBA" id="ARBA00004991"/>
    </source>
</evidence>
<keyword evidence="16" id="KW-0443">Lipid metabolism</keyword>
<dbReference type="InterPro" id="IPR001199">
    <property type="entry name" value="Cyt_B5-like_heme/steroid-bd"/>
</dbReference>
<feature type="region of interest" description="Disordered" evidence="19">
    <location>
        <begin position="76"/>
        <end position="99"/>
    </location>
</feature>
<feature type="domain" description="Cytochrome b5 heme-binding" evidence="21">
    <location>
        <begin position="131"/>
        <end position="210"/>
    </location>
</feature>
<keyword evidence="7" id="KW-0349">Heme</keyword>
<evidence type="ECO:0000256" key="7">
    <source>
        <dbReference type="ARBA" id="ARBA00022617"/>
    </source>
</evidence>
<dbReference type="InterPro" id="IPR036400">
    <property type="entry name" value="Cyt_B5-like_heme/steroid_sf"/>
</dbReference>
<keyword evidence="23" id="KW-1185">Reference proteome</keyword>
<comment type="pathway">
    <text evidence="4">Lipid metabolism.</text>
</comment>
<evidence type="ECO:0000256" key="11">
    <source>
        <dbReference type="ARBA" id="ARBA00022832"/>
    </source>
</evidence>
<evidence type="ECO:0000256" key="10">
    <source>
        <dbReference type="ARBA" id="ARBA00022824"/>
    </source>
</evidence>
<protein>
    <submittedName>
        <fullName evidence="22">Oxidoreductase</fullName>
    </submittedName>
</protein>
<keyword evidence="9" id="KW-0479">Metal-binding</keyword>
<dbReference type="InterPro" id="IPR014430">
    <property type="entry name" value="Scs7"/>
</dbReference>
<evidence type="ECO:0000256" key="16">
    <source>
        <dbReference type="ARBA" id="ARBA00023098"/>
    </source>
</evidence>
<feature type="compositionally biased region" description="Pro residues" evidence="19">
    <location>
        <begin position="87"/>
        <end position="97"/>
    </location>
</feature>
<keyword evidence="18" id="KW-0275">Fatty acid biosynthesis</keyword>
<keyword evidence="6" id="KW-0444">Lipid biosynthesis</keyword>
<organism evidence="22 23">
    <name type="scientific">Cryptococcus gattii EJB2</name>
    <dbReference type="NCBI Taxonomy" id="1296103"/>
    <lineage>
        <taxon>Eukaryota</taxon>
        <taxon>Fungi</taxon>
        <taxon>Dikarya</taxon>
        <taxon>Basidiomycota</taxon>
        <taxon>Agaricomycotina</taxon>
        <taxon>Tremellomycetes</taxon>
        <taxon>Tremellales</taxon>
        <taxon>Cryptococcaceae</taxon>
        <taxon>Cryptococcus</taxon>
        <taxon>Cryptococcus gattii species complex</taxon>
    </lineage>
</organism>
<comment type="cofactor">
    <cofactor evidence="1">
        <name>Zn(2+)</name>
        <dbReference type="ChEBI" id="CHEBI:29105"/>
    </cofactor>
</comment>
<name>A0ABR5BTU1_9TREE</name>
<evidence type="ECO:0000256" key="1">
    <source>
        <dbReference type="ARBA" id="ARBA00001947"/>
    </source>
</evidence>
<dbReference type="InterPro" id="IPR018506">
    <property type="entry name" value="Cyt_B5_heme-BS"/>
</dbReference>
<evidence type="ECO:0000256" key="18">
    <source>
        <dbReference type="ARBA" id="ARBA00023160"/>
    </source>
</evidence>
<dbReference type="Pfam" id="PF00173">
    <property type="entry name" value="Cyt-b5"/>
    <property type="match status" value="1"/>
</dbReference>
<dbReference type="PANTHER" id="PTHR12863:SF1">
    <property type="entry name" value="FATTY ACID 2-HYDROXYLASE"/>
    <property type="match status" value="1"/>
</dbReference>
<evidence type="ECO:0000256" key="2">
    <source>
        <dbReference type="ARBA" id="ARBA00004477"/>
    </source>
</evidence>
<dbReference type="PROSITE" id="PS00191">
    <property type="entry name" value="CYTOCHROME_B5_1"/>
    <property type="match status" value="1"/>
</dbReference>
<sequence length="516" mass="59129">MFADGECVPTDCPFRIRHPVTHAPTLFVFFSVYLFVLFFKRCFFPVPPFRSDLPLLFLFLLSVLISPAPPLPLPPPHTHPSHSLHLPRPPSHPPLDPHPYHSYHLPQLGTHSLPDSVTLSNTMAKTTHARGHIYSLAEVAKHNTRVSTLCTYNGKVYDLTPFLDDHPGGDDIILDYAGQDIGKVMNDEDVHQHSRAAYEMLEEFEVGELGGGEKIVSEDWVCDENFHPSDTDLLSDYNLNKFIDLTKPLLIQVWNAPWTKEYYLSQVHEPRHLKESARLFGSDLLEPFTRTQWWVVPMIWWPIAGFIGWLSMLQFTDSSITAKSILTYPLPSSILVPSPASGGYFFLCFAFGIFIWTILEYGMHRFLFHLDYYLPDTRWAITLHFLLHGVHHYLPMDKLRLVMPPLLFFVLQTPFTKLAHLIFPKAIANGIISGAFAMYVIYDMGKSSSYISGVSKSNNRFCPGHYALHHTRLPAYLREMKRYHLAHHYKNFELGFGVTSKIWDYVFGTVLPTTTK</sequence>
<evidence type="ECO:0000256" key="14">
    <source>
        <dbReference type="ARBA" id="ARBA00023002"/>
    </source>
</evidence>
<evidence type="ECO:0000256" key="15">
    <source>
        <dbReference type="ARBA" id="ARBA00023004"/>
    </source>
</evidence>
<keyword evidence="13 20" id="KW-1133">Transmembrane helix</keyword>
<feature type="transmembrane region" description="Helical" evidence="20">
    <location>
        <begin position="23"/>
        <end position="43"/>
    </location>
</feature>
<evidence type="ECO:0000313" key="23">
    <source>
        <dbReference type="Proteomes" id="UP000054272"/>
    </source>
</evidence>
<keyword evidence="14" id="KW-0560">Oxidoreductase</keyword>
<dbReference type="SMART" id="SM01117">
    <property type="entry name" value="Cyt-b5"/>
    <property type="match status" value="1"/>
</dbReference>
<feature type="transmembrane region" description="Helical" evidence="20">
    <location>
        <begin position="334"/>
        <end position="359"/>
    </location>
</feature>
<comment type="subcellular location">
    <subcellularLocation>
        <location evidence="2">Endoplasmic reticulum membrane</location>
        <topology evidence="2">Multi-pass membrane protein</topology>
    </subcellularLocation>
</comment>
<keyword evidence="15" id="KW-0408">Iron</keyword>
<gene>
    <name evidence="22" type="ORF">I306_03915</name>
</gene>
<comment type="similarity">
    <text evidence="5">Belongs to the sterol desaturase family. SCS7 subfamily.</text>
</comment>
<dbReference type="PRINTS" id="PR00363">
    <property type="entry name" value="CYTOCHROMEB5"/>
</dbReference>